<keyword evidence="3 8" id="KW-1134">Transmembrane beta strand</keyword>
<name>A0A2U2PBA3_9SPHI</name>
<reference evidence="13 14" key="1">
    <citation type="submission" date="2018-04" db="EMBL/GenBank/DDBJ databases">
        <title>Pedobacter chongqingensis sp. nov., isolated from a rottenly hemp rope.</title>
        <authorList>
            <person name="Cai Y."/>
        </authorList>
    </citation>
    <scope>NUCLEOTIDE SEQUENCE [LARGE SCALE GENOMIC DNA]</scope>
    <source>
        <strain evidence="13 14">FJ4-8</strain>
    </source>
</reference>
<accession>A0A2U2PBA3</accession>
<evidence type="ECO:0000256" key="5">
    <source>
        <dbReference type="ARBA" id="ARBA00023077"/>
    </source>
</evidence>
<dbReference type="FunFam" id="2.170.130.10:FF:000008">
    <property type="entry name" value="SusC/RagA family TonB-linked outer membrane protein"/>
    <property type="match status" value="1"/>
</dbReference>
<dbReference type="InterPro" id="IPR037066">
    <property type="entry name" value="Plug_dom_sf"/>
</dbReference>
<dbReference type="InterPro" id="IPR039426">
    <property type="entry name" value="TonB-dep_rcpt-like"/>
</dbReference>
<keyword evidence="7 8" id="KW-0998">Cell outer membrane</keyword>
<dbReference type="GO" id="GO:0009279">
    <property type="term" value="C:cell outer membrane"/>
    <property type="evidence" value="ECO:0007669"/>
    <property type="project" value="UniProtKB-SubCell"/>
</dbReference>
<evidence type="ECO:0000256" key="8">
    <source>
        <dbReference type="PROSITE-ProRule" id="PRU01360"/>
    </source>
</evidence>
<comment type="caution">
    <text evidence="13">The sequence shown here is derived from an EMBL/GenBank/DDBJ whole genome shotgun (WGS) entry which is preliminary data.</text>
</comment>
<dbReference type="Gene3D" id="2.40.170.20">
    <property type="entry name" value="TonB-dependent receptor, beta-barrel domain"/>
    <property type="match status" value="1"/>
</dbReference>
<evidence type="ECO:0000256" key="1">
    <source>
        <dbReference type="ARBA" id="ARBA00004571"/>
    </source>
</evidence>
<evidence type="ECO:0000259" key="12">
    <source>
        <dbReference type="Pfam" id="PF07715"/>
    </source>
</evidence>
<evidence type="ECO:0000256" key="3">
    <source>
        <dbReference type="ARBA" id="ARBA00022452"/>
    </source>
</evidence>
<evidence type="ECO:0000313" key="14">
    <source>
        <dbReference type="Proteomes" id="UP000245647"/>
    </source>
</evidence>
<dbReference type="EMBL" id="QEAS01000022">
    <property type="protein sequence ID" value="PWG78640.1"/>
    <property type="molecule type" value="Genomic_DNA"/>
</dbReference>
<protein>
    <submittedName>
        <fullName evidence="13">SusC/RagA family TonB-linked outer membrane protein</fullName>
    </submittedName>
</protein>
<dbReference type="Pfam" id="PF00593">
    <property type="entry name" value="TonB_dep_Rec_b-barrel"/>
    <property type="match status" value="1"/>
</dbReference>
<dbReference type="Pfam" id="PF13715">
    <property type="entry name" value="CarbopepD_reg_2"/>
    <property type="match status" value="1"/>
</dbReference>
<evidence type="ECO:0000256" key="9">
    <source>
        <dbReference type="RuleBase" id="RU003357"/>
    </source>
</evidence>
<evidence type="ECO:0000256" key="4">
    <source>
        <dbReference type="ARBA" id="ARBA00022692"/>
    </source>
</evidence>
<keyword evidence="5 9" id="KW-0798">TonB box</keyword>
<dbReference type="AlphaFoldDB" id="A0A2U2PBA3"/>
<dbReference type="NCBIfam" id="TIGR04056">
    <property type="entry name" value="OMP_RagA_SusC"/>
    <property type="match status" value="1"/>
</dbReference>
<feature type="chain" id="PRO_5015706677" evidence="10">
    <location>
        <begin position="23"/>
        <end position="1030"/>
    </location>
</feature>
<feature type="domain" description="TonB-dependent receptor-like beta-barrel" evidence="11">
    <location>
        <begin position="437"/>
        <end position="988"/>
    </location>
</feature>
<dbReference type="InterPro" id="IPR023996">
    <property type="entry name" value="TonB-dep_OMP_SusC/RagA"/>
</dbReference>
<dbReference type="SUPFAM" id="SSF49464">
    <property type="entry name" value="Carboxypeptidase regulatory domain-like"/>
    <property type="match status" value="1"/>
</dbReference>
<gene>
    <name evidence="13" type="ORF">DDR33_21440</name>
</gene>
<comment type="subcellular location">
    <subcellularLocation>
        <location evidence="1 8">Cell outer membrane</location>
        <topology evidence="1 8">Multi-pass membrane protein</topology>
    </subcellularLocation>
</comment>
<evidence type="ECO:0000256" key="2">
    <source>
        <dbReference type="ARBA" id="ARBA00022448"/>
    </source>
</evidence>
<feature type="domain" description="TonB-dependent receptor plug" evidence="12">
    <location>
        <begin position="118"/>
        <end position="222"/>
    </location>
</feature>
<dbReference type="Gene3D" id="2.60.40.1120">
    <property type="entry name" value="Carboxypeptidase-like, regulatory domain"/>
    <property type="match status" value="1"/>
</dbReference>
<proteinExistence type="inferred from homology"/>
<dbReference type="InterPro" id="IPR012910">
    <property type="entry name" value="Plug_dom"/>
</dbReference>
<keyword evidence="14" id="KW-1185">Reference proteome</keyword>
<evidence type="ECO:0000259" key="11">
    <source>
        <dbReference type="Pfam" id="PF00593"/>
    </source>
</evidence>
<evidence type="ECO:0000256" key="10">
    <source>
        <dbReference type="SAM" id="SignalP"/>
    </source>
</evidence>
<dbReference type="InterPro" id="IPR036942">
    <property type="entry name" value="Beta-barrel_TonB_sf"/>
</dbReference>
<dbReference type="InterPro" id="IPR023997">
    <property type="entry name" value="TonB-dep_OMP_SusC/RagA_CS"/>
</dbReference>
<keyword evidence="2 8" id="KW-0813">Transport</keyword>
<evidence type="ECO:0000313" key="13">
    <source>
        <dbReference type="EMBL" id="PWG78640.1"/>
    </source>
</evidence>
<dbReference type="NCBIfam" id="TIGR04057">
    <property type="entry name" value="SusC_RagA_signa"/>
    <property type="match status" value="1"/>
</dbReference>
<keyword evidence="6 8" id="KW-0472">Membrane</keyword>
<feature type="signal peptide" evidence="10">
    <location>
        <begin position="1"/>
        <end position="22"/>
    </location>
</feature>
<dbReference type="PROSITE" id="PS52016">
    <property type="entry name" value="TONB_DEPENDENT_REC_3"/>
    <property type="match status" value="1"/>
</dbReference>
<keyword evidence="10" id="KW-0732">Signal</keyword>
<dbReference type="RefSeq" id="WP_109417851.1">
    <property type="nucleotide sequence ID" value="NZ_QEAS01000022.1"/>
</dbReference>
<evidence type="ECO:0000256" key="7">
    <source>
        <dbReference type="ARBA" id="ARBA00023237"/>
    </source>
</evidence>
<evidence type="ECO:0000256" key="6">
    <source>
        <dbReference type="ARBA" id="ARBA00023136"/>
    </source>
</evidence>
<dbReference type="InterPro" id="IPR008969">
    <property type="entry name" value="CarboxyPept-like_regulatory"/>
</dbReference>
<comment type="similarity">
    <text evidence="8 9">Belongs to the TonB-dependent receptor family.</text>
</comment>
<dbReference type="Proteomes" id="UP000245647">
    <property type="component" value="Unassembled WGS sequence"/>
</dbReference>
<dbReference type="Pfam" id="PF07715">
    <property type="entry name" value="Plug"/>
    <property type="match status" value="1"/>
</dbReference>
<sequence length="1030" mass="112777">MNGKSTLFFLILYFIASSVLYAQEMVITGTVTSQKDGTGLPGVTVMIQGSKQGVSTDINGSFKITVPRSGTVLSFSQIGMESQTFTVRDNKPVRIALAEKANELSEVVVVGYGTQLRRAVTTAISSVKPEQITQTPVQRIEQALQGRIAGVQVSNVSGAPGEAPTVRIRGIGTNGDASPLYIVDGFQVNGIDYLNPADIQSMDVLKDAASTAIYGARGANGVVLITTKSGTKDGSMRIIYDGYQGVQSAWRKLHMLDAHEYAIMMNEGAGNAGIAPPFPDLSLYPAGYGTDWQKAIFDDSAPIMNHQLTVSGGTEKSNYVAAASIFDQTGLVGGDKSNFKRYTFRVNADNKVKDFLKIGTNIAYSQIKRKAFDPNQEFGGILSNALNLDPITPVLMTDPVVPDTYAANSVRNSDGVLYGISTRVAQEVVNPLARLAVTNGGTRVDKFVGNLSADLQIARHITFRSTFAADLAFQTDNNYSPLFYLNQAQFNNTRSVNKSVKRWYTWQTENYINYDNTFNKHTLNVTVGTTARKENFEDLFGSNTGLVVSDPSMAYLNLATGAQTATAKGGASEVALLSLFSRINYNYAGKYIFSATIRRDGSSRFGANNRYGTFPSVSGGWIFSEEGFFPKGKFVNYGKLRMSWGQNGNDRINDNYPWAPVISVGRGYSFGDGYQSGASPGYMANPDIKWEASEQTDIGLDLAFLNNRLSFSGDYYIKTTKDWLLTLPIPRYSGVPAGSGNGGSVRNSGIELALNFQQKINDWSISLGINGSYNKNEVTEINNAEKKLPGAGISTYGQVAQSTVGDPFSYFYGYKMNGIFQNQAEVDAYVKDGQKIQPYAQPGDVRFVDKNNDGKIDAADRMYLGMPMPDIFAGFNFNVSYKNFDLGGFFSGSFGNQIFNGIRRHDLKDANMSTMYLNRWTGEGSTNEMPRFTWNDANKNYTNISDLYLEDGDFVRLKTLQLGYNLGRAALSKIRLQKLRIYISGDNLITFTNYSGFDPEIGARTTLDIGIDRGVYPQSRTLRLGLNATF</sequence>
<keyword evidence="4 8" id="KW-0812">Transmembrane</keyword>
<dbReference type="SUPFAM" id="SSF56935">
    <property type="entry name" value="Porins"/>
    <property type="match status" value="1"/>
</dbReference>
<dbReference type="InterPro" id="IPR000531">
    <property type="entry name" value="Beta-barrel_TonB"/>
</dbReference>
<organism evidence="13 14">
    <name type="scientific">Pararcticibacter amylolyticus</name>
    <dbReference type="NCBI Taxonomy" id="2173175"/>
    <lineage>
        <taxon>Bacteria</taxon>
        <taxon>Pseudomonadati</taxon>
        <taxon>Bacteroidota</taxon>
        <taxon>Sphingobacteriia</taxon>
        <taxon>Sphingobacteriales</taxon>
        <taxon>Sphingobacteriaceae</taxon>
        <taxon>Pararcticibacter</taxon>
    </lineage>
</organism>
<dbReference type="OrthoDB" id="9768177at2"/>
<dbReference type="Gene3D" id="2.170.130.10">
    <property type="entry name" value="TonB-dependent receptor, plug domain"/>
    <property type="match status" value="1"/>
</dbReference>